<proteinExistence type="predicted"/>
<accession>A0A9Q3E8V7</accession>
<protein>
    <recommendedName>
        <fullName evidence="3">Reverse transcriptase Ty1/copia-type domain-containing protein</fullName>
    </recommendedName>
</protein>
<dbReference type="AlphaFoldDB" id="A0A9Q3E8V7"/>
<evidence type="ECO:0000313" key="1">
    <source>
        <dbReference type="EMBL" id="MBW0514483.1"/>
    </source>
</evidence>
<dbReference type="Proteomes" id="UP000765509">
    <property type="component" value="Unassembled WGS sequence"/>
</dbReference>
<comment type="caution">
    <text evidence="1">The sequence shown here is derived from an EMBL/GenBank/DDBJ whole genome shotgun (WGS) entry which is preliminary data.</text>
</comment>
<gene>
    <name evidence="1" type="ORF">O181_054198</name>
</gene>
<organism evidence="1 2">
    <name type="scientific">Austropuccinia psidii MF-1</name>
    <dbReference type="NCBI Taxonomy" id="1389203"/>
    <lineage>
        <taxon>Eukaryota</taxon>
        <taxon>Fungi</taxon>
        <taxon>Dikarya</taxon>
        <taxon>Basidiomycota</taxon>
        <taxon>Pucciniomycotina</taxon>
        <taxon>Pucciniomycetes</taxon>
        <taxon>Pucciniales</taxon>
        <taxon>Sphaerophragmiaceae</taxon>
        <taxon>Austropuccinia</taxon>
    </lineage>
</organism>
<dbReference type="OrthoDB" id="433199at2759"/>
<keyword evidence="2" id="KW-1185">Reference proteome</keyword>
<dbReference type="EMBL" id="AVOT02024045">
    <property type="protein sequence ID" value="MBW0514483.1"/>
    <property type="molecule type" value="Genomic_DNA"/>
</dbReference>
<reference evidence="1" key="1">
    <citation type="submission" date="2021-03" db="EMBL/GenBank/DDBJ databases">
        <title>Draft genome sequence of rust myrtle Austropuccinia psidii MF-1, a brazilian biotype.</title>
        <authorList>
            <person name="Quecine M.C."/>
            <person name="Pachon D.M.R."/>
            <person name="Bonatelli M.L."/>
            <person name="Correr F.H."/>
            <person name="Franceschini L.M."/>
            <person name="Leite T.F."/>
            <person name="Margarido G.R.A."/>
            <person name="Almeida C.A."/>
            <person name="Ferrarezi J.A."/>
            <person name="Labate C.A."/>
        </authorList>
    </citation>
    <scope>NUCLEOTIDE SEQUENCE</scope>
    <source>
        <strain evidence="1">MF-1</strain>
    </source>
</reference>
<evidence type="ECO:0008006" key="3">
    <source>
        <dbReference type="Google" id="ProtNLM"/>
    </source>
</evidence>
<sequence>MPSGFQPDSTFAVNFLARFNHSPTEDCWLLLDHIIGYLNNTTNKMLLLTPKPHQTLELWTDANLGVQFEWSTSVVLILYAGCQIKCILKRQRMVTMITCASEYVALGETAQHLAHPINLTKVLDIKIQKLSIVITSIQYLS</sequence>
<evidence type="ECO:0000313" key="2">
    <source>
        <dbReference type="Proteomes" id="UP000765509"/>
    </source>
</evidence>
<name>A0A9Q3E8V7_9BASI</name>